<sequence>MTHQSDFCIIHTGQC</sequence>
<protein>
    <submittedName>
        <fullName evidence="1">Uncharacterized protein</fullName>
    </submittedName>
</protein>
<evidence type="ECO:0000313" key="1">
    <source>
        <dbReference type="EMBL" id="JAD34369.1"/>
    </source>
</evidence>
<dbReference type="EMBL" id="GBRH01263526">
    <property type="protein sequence ID" value="JAD34369.1"/>
    <property type="molecule type" value="Transcribed_RNA"/>
</dbReference>
<name>A0A0A8Z4P9_ARUDO</name>
<reference evidence="1" key="2">
    <citation type="journal article" date="2015" name="Data Brief">
        <title>Shoot transcriptome of the giant reed, Arundo donax.</title>
        <authorList>
            <person name="Barrero R.A."/>
            <person name="Guerrero F.D."/>
            <person name="Moolhuijzen P."/>
            <person name="Goolsby J.A."/>
            <person name="Tidwell J."/>
            <person name="Bellgard S.E."/>
            <person name="Bellgard M.I."/>
        </authorList>
    </citation>
    <scope>NUCLEOTIDE SEQUENCE</scope>
    <source>
        <tissue evidence="1">Shoot tissue taken approximately 20 cm above the soil surface</tissue>
    </source>
</reference>
<proteinExistence type="predicted"/>
<accession>A0A0A8Z4P9</accession>
<reference evidence="1" key="1">
    <citation type="submission" date="2014-09" db="EMBL/GenBank/DDBJ databases">
        <authorList>
            <person name="Magalhaes I.L.F."/>
            <person name="Oliveira U."/>
            <person name="Santos F.R."/>
            <person name="Vidigal T.H.D.A."/>
            <person name="Brescovit A.D."/>
            <person name="Santos A.J."/>
        </authorList>
    </citation>
    <scope>NUCLEOTIDE SEQUENCE</scope>
    <source>
        <tissue evidence="1">Shoot tissue taken approximately 20 cm above the soil surface</tissue>
    </source>
</reference>
<organism evidence="1">
    <name type="scientific">Arundo donax</name>
    <name type="common">Giant reed</name>
    <name type="synonym">Donax arundinaceus</name>
    <dbReference type="NCBI Taxonomy" id="35708"/>
    <lineage>
        <taxon>Eukaryota</taxon>
        <taxon>Viridiplantae</taxon>
        <taxon>Streptophyta</taxon>
        <taxon>Embryophyta</taxon>
        <taxon>Tracheophyta</taxon>
        <taxon>Spermatophyta</taxon>
        <taxon>Magnoliopsida</taxon>
        <taxon>Liliopsida</taxon>
        <taxon>Poales</taxon>
        <taxon>Poaceae</taxon>
        <taxon>PACMAD clade</taxon>
        <taxon>Arundinoideae</taxon>
        <taxon>Arundineae</taxon>
        <taxon>Arundo</taxon>
    </lineage>
</organism>